<keyword evidence="1" id="KW-1133">Transmembrane helix</keyword>
<dbReference type="RefSeq" id="WP_202992167.1">
    <property type="nucleotide sequence ID" value="NZ_JAENHO010000004.1"/>
</dbReference>
<protein>
    <submittedName>
        <fullName evidence="2">Uncharacterized protein</fullName>
    </submittedName>
</protein>
<name>A0ABS1VLN5_9ACTN</name>
<organism evidence="2 3">
    <name type="scientific">Paractinoplanes lichenicola</name>
    <dbReference type="NCBI Taxonomy" id="2802976"/>
    <lineage>
        <taxon>Bacteria</taxon>
        <taxon>Bacillati</taxon>
        <taxon>Actinomycetota</taxon>
        <taxon>Actinomycetes</taxon>
        <taxon>Micromonosporales</taxon>
        <taxon>Micromonosporaceae</taxon>
        <taxon>Paractinoplanes</taxon>
    </lineage>
</organism>
<keyword evidence="1" id="KW-0472">Membrane</keyword>
<comment type="caution">
    <text evidence="2">The sequence shown here is derived from an EMBL/GenBank/DDBJ whole genome shotgun (WGS) entry which is preliminary data.</text>
</comment>
<gene>
    <name evidence="2" type="ORF">JKJ07_15215</name>
</gene>
<evidence type="ECO:0000256" key="1">
    <source>
        <dbReference type="SAM" id="Phobius"/>
    </source>
</evidence>
<keyword evidence="3" id="KW-1185">Reference proteome</keyword>
<evidence type="ECO:0000313" key="2">
    <source>
        <dbReference type="EMBL" id="MBL7255653.1"/>
    </source>
</evidence>
<sequence>MESSSWVEVAGVVTWFGVLGMIVTALAVVAVRLVRAQDVPAYVQGRARWWAAHNVGFLVASLVVTVGGICALMAANLAA</sequence>
<reference evidence="2 3" key="1">
    <citation type="submission" date="2021-01" db="EMBL/GenBank/DDBJ databases">
        <title>Actinoplanes sp. nov. LDG1-01 isolated from lichen.</title>
        <authorList>
            <person name="Saeng-In P."/>
            <person name="Phongsopitanun W."/>
            <person name="Kanchanasin P."/>
            <person name="Yuki M."/>
            <person name="Kudo T."/>
            <person name="Ohkuma M."/>
            <person name="Tanasupawat S."/>
        </authorList>
    </citation>
    <scope>NUCLEOTIDE SEQUENCE [LARGE SCALE GENOMIC DNA]</scope>
    <source>
        <strain evidence="2 3">LDG1-01</strain>
    </source>
</reference>
<dbReference type="EMBL" id="JAENHO010000004">
    <property type="protein sequence ID" value="MBL7255653.1"/>
    <property type="molecule type" value="Genomic_DNA"/>
</dbReference>
<feature type="transmembrane region" description="Helical" evidence="1">
    <location>
        <begin position="55"/>
        <end position="78"/>
    </location>
</feature>
<proteinExistence type="predicted"/>
<evidence type="ECO:0000313" key="3">
    <source>
        <dbReference type="Proteomes" id="UP000598996"/>
    </source>
</evidence>
<feature type="transmembrane region" description="Helical" evidence="1">
    <location>
        <begin position="12"/>
        <end position="34"/>
    </location>
</feature>
<accession>A0ABS1VLN5</accession>
<dbReference type="Proteomes" id="UP000598996">
    <property type="component" value="Unassembled WGS sequence"/>
</dbReference>
<keyword evidence="1" id="KW-0812">Transmembrane</keyword>